<dbReference type="PANTHER" id="PTHR10676">
    <property type="entry name" value="DYNEIN HEAVY CHAIN FAMILY PROTEIN"/>
    <property type="match status" value="1"/>
</dbReference>
<feature type="domain" description="Dynein heavy chain linker" evidence="1">
    <location>
        <begin position="16"/>
        <end position="143"/>
    </location>
</feature>
<dbReference type="GO" id="GO:0097729">
    <property type="term" value="C:9+2 motile cilium"/>
    <property type="evidence" value="ECO:0007669"/>
    <property type="project" value="TreeGrafter"/>
</dbReference>
<organism evidence="2 3">
    <name type="scientific">Reticulomyxa filosa</name>
    <dbReference type="NCBI Taxonomy" id="46433"/>
    <lineage>
        <taxon>Eukaryota</taxon>
        <taxon>Sar</taxon>
        <taxon>Rhizaria</taxon>
        <taxon>Retaria</taxon>
        <taxon>Foraminifera</taxon>
        <taxon>Monothalamids</taxon>
        <taxon>Reticulomyxidae</taxon>
        <taxon>Reticulomyxa</taxon>
    </lineage>
</organism>
<dbReference type="PANTHER" id="PTHR10676:SF359">
    <property type="entry name" value="DYNEIN HEAVY CHAIN DOMAIN-CONTAINING PROTEIN 1"/>
    <property type="match status" value="1"/>
</dbReference>
<dbReference type="Proteomes" id="UP000023152">
    <property type="component" value="Unassembled WGS sequence"/>
</dbReference>
<accession>X6MWJ4</accession>
<dbReference type="EMBL" id="ASPP01015319">
    <property type="protein sequence ID" value="ETO18214.1"/>
    <property type="molecule type" value="Genomic_DNA"/>
</dbReference>
<dbReference type="InterPro" id="IPR013602">
    <property type="entry name" value="Dynein_heavy_linker"/>
</dbReference>
<reference evidence="2 3" key="1">
    <citation type="journal article" date="2013" name="Curr. Biol.">
        <title>The Genome of the Foraminiferan Reticulomyxa filosa.</title>
        <authorList>
            <person name="Glockner G."/>
            <person name="Hulsmann N."/>
            <person name="Schleicher M."/>
            <person name="Noegel A.A."/>
            <person name="Eichinger L."/>
            <person name="Gallinger C."/>
            <person name="Pawlowski J."/>
            <person name="Sierra R."/>
            <person name="Euteneuer U."/>
            <person name="Pillet L."/>
            <person name="Moustafa A."/>
            <person name="Platzer M."/>
            <person name="Groth M."/>
            <person name="Szafranski K."/>
            <person name="Schliwa M."/>
        </authorList>
    </citation>
    <scope>NUCLEOTIDE SEQUENCE [LARGE SCALE GENOMIC DNA]</scope>
</reference>
<protein>
    <submittedName>
        <fullName evidence="2">Dynein heavy chain family protein</fullName>
    </submittedName>
</protein>
<feature type="non-terminal residue" evidence="2">
    <location>
        <position position="1"/>
    </location>
</feature>
<evidence type="ECO:0000313" key="3">
    <source>
        <dbReference type="Proteomes" id="UP000023152"/>
    </source>
</evidence>
<proteinExistence type="predicted"/>
<comment type="caution">
    <text evidence="2">The sequence shown here is derived from an EMBL/GenBank/DDBJ whole genome shotgun (WGS) entry which is preliminary data.</text>
</comment>
<dbReference type="GO" id="GO:0008569">
    <property type="term" value="F:minus-end-directed microtubule motor activity"/>
    <property type="evidence" value="ECO:0007669"/>
    <property type="project" value="TreeGrafter"/>
</dbReference>
<gene>
    <name evidence="2" type="ORF">RFI_19065</name>
</gene>
<evidence type="ECO:0000259" key="1">
    <source>
        <dbReference type="Pfam" id="PF08393"/>
    </source>
</evidence>
<dbReference type="Pfam" id="PF08393">
    <property type="entry name" value="DHC_N2"/>
    <property type="match status" value="1"/>
</dbReference>
<dbReference type="AlphaFoldDB" id="X6MWJ4"/>
<name>X6MWJ4_RETFI</name>
<keyword evidence="3" id="KW-1185">Reference proteome</keyword>
<dbReference type="InterPro" id="IPR026983">
    <property type="entry name" value="DHC"/>
</dbReference>
<dbReference type="OrthoDB" id="5593012at2759"/>
<dbReference type="GO" id="GO:0060294">
    <property type="term" value="P:cilium movement involved in cell motility"/>
    <property type="evidence" value="ECO:0007669"/>
    <property type="project" value="TreeGrafter"/>
</dbReference>
<dbReference type="GO" id="GO:0051959">
    <property type="term" value="F:dynein light intermediate chain binding"/>
    <property type="evidence" value="ECO:0007669"/>
    <property type="project" value="InterPro"/>
</dbReference>
<dbReference type="GO" id="GO:0045505">
    <property type="term" value="F:dynein intermediate chain binding"/>
    <property type="evidence" value="ECO:0007669"/>
    <property type="project" value="InterPro"/>
</dbReference>
<sequence length="150" mass="17497">QEEIIGFDPTEFDQVAKLQKDIKPFDELWSLYLEYYEKSKEWRTVAFCNLNPDDVSKDHKTMFNTSNKLKNTFERAKMPSPGKVADTVNRNLNDWRKFLPVISAVCTEGLKDRHWERIFKTLGPGVDTKEAVNFKAINRILNLLLLKSKS</sequence>
<evidence type="ECO:0000313" key="2">
    <source>
        <dbReference type="EMBL" id="ETO18214.1"/>
    </source>
</evidence>
<dbReference type="GO" id="GO:0036156">
    <property type="term" value="C:inner dynein arm"/>
    <property type="evidence" value="ECO:0007669"/>
    <property type="project" value="TreeGrafter"/>
</dbReference>